<proteinExistence type="predicted"/>
<dbReference type="PROSITE" id="PS50943">
    <property type="entry name" value="HTH_CROC1"/>
    <property type="match status" value="1"/>
</dbReference>
<gene>
    <name evidence="2" type="ORF">LCGC14_1802120</name>
</gene>
<sequence>METIKEIRNRLGYTQKQFGELLGVDQVTVNRWENDKTRPSKLAQRQLDRLRR</sequence>
<accession>A0A0F9GP34</accession>
<evidence type="ECO:0000259" key="1">
    <source>
        <dbReference type="PROSITE" id="PS50943"/>
    </source>
</evidence>
<protein>
    <recommendedName>
        <fullName evidence="1">HTH cro/C1-type domain-containing protein</fullName>
    </recommendedName>
</protein>
<dbReference type="CDD" id="cd00093">
    <property type="entry name" value="HTH_XRE"/>
    <property type="match status" value="1"/>
</dbReference>
<dbReference type="Pfam" id="PF01381">
    <property type="entry name" value="HTH_3"/>
    <property type="match status" value="1"/>
</dbReference>
<feature type="domain" description="HTH cro/C1-type" evidence="1">
    <location>
        <begin position="4"/>
        <end position="40"/>
    </location>
</feature>
<dbReference type="EMBL" id="LAZR01017379">
    <property type="protein sequence ID" value="KKM00670.1"/>
    <property type="molecule type" value="Genomic_DNA"/>
</dbReference>
<dbReference type="SUPFAM" id="SSF47413">
    <property type="entry name" value="lambda repressor-like DNA-binding domains"/>
    <property type="match status" value="1"/>
</dbReference>
<organism evidence="2">
    <name type="scientific">marine sediment metagenome</name>
    <dbReference type="NCBI Taxonomy" id="412755"/>
    <lineage>
        <taxon>unclassified sequences</taxon>
        <taxon>metagenomes</taxon>
        <taxon>ecological metagenomes</taxon>
    </lineage>
</organism>
<comment type="caution">
    <text evidence="2">The sequence shown here is derived from an EMBL/GenBank/DDBJ whole genome shotgun (WGS) entry which is preliminary data.</text>
</comment>
<dbReference type="GO" id="GO:0003677">
    <property type="term" value="F:DNA binding"/>
    <property type="evidence" value="ECO:0007669"/>
    <property type="project" value="InterPro"/>
</dbReference>
<reference evidence="2" key="1">
    <citation type="journal article" date="2015" name="Nature">
        <title>Complex archaea that bridge the gap between prokaryotes and eukaryotes.</title>
        <authorList>
            <person name="Spang A."/>
            <person name="Saw J.H."/>
            <person name="Jorgensen S.L."/>
            <person name="Zaremba-Niedzwiedzka K."/>
            <person name="Martijn J."/>
            <person name="Lind A.E."/>
            <person name="van Eijk R."/>
            <person name="Schleper C."/>
            <person name="Guy L."/>
            <person name="Ettema T.J."/>
        </authorList>
    </citation>
    <scope>NUCLEOTIDE SEQUENCE</scope>
</reference>
<dbReference type="Gene3D" id="1.10.260.40">
    <property type="entry name" value="lambda repressor-like DNA-binding domains"/>
    <property type="match status" value="1"/>
</dbReference>
<dbReference type="SMART" id="SM00530">
    <property type="entry name" value="HTH_XRE"/>
    <property type="match status" value="1"/>
</dbReference>
<dbReference type="InterPro" id="IPR010982">
    <property type="entry name" value="Lambda_DNA-bd_dom_sf"/>
</dbReference>
<dbReference type="InterPro" id="IPR001387">
    <property type="entry name" value="Cro/C1-type_HTH"/>
</dbReference>
<evidence type="ECO:0000313" key="2">
    <source>
        <dbReference type="EMBL" id="KKM00670.1"/>
    </source>
</evidence>
<dbReference type="AlphaFoldDB" id="A0A0F9GP34"/>
<name>A0A0F9GP34_9ZZZZ</name>